<gene>
    <name evidence="4" type="ORF">GYA55_05800</name>
</gene>
<reference evidence="4 5" key="1">
    <citation type="journal article" date="2020" name="Biotechnol. Biofuels">
        <title>New insights from the biogas microbiome by comprehensive genome-resolved metagenomics of nearly 1600 species originating from multiple anaerobic digesters.</title>
        <authorList>
            <person name="Campanaro S."/>
            <person name="Treu L."/>
            <person name="Rodriguez-R L.M."/>
            <person name="Kovalovszki A."/>
            <person name="Ziels R.M."/>
            <person name="Maus I."/>
            <person name="Zhu X."/>
            <person name="Kougias P.G."/>
            <person name="Basile A."/>
            <person name="Luo G."/>
            <person name="Schluter A."/>
            <person name="Konstantinidis K.T."/>
            <person name="Angelidaki I."/>
        </authorList>
    </citation>
    <scope>NUCLEOTIDE SEQUENCE [LARGE SCALE GENOMIC DNA]</scope>
    <source>
        <strain evidence="4">AS27yjCOA_65</strain>
    </source>
</reference>
<feature type="transmembrane region" description="Helical" evidence="3">
    <location>
        <begin position="123"/>
        <end position="141"/>
    </location>
</feature>
<evidence type="ECO:0000313" key="4">
    <source>
        <dbReference type="EMBL" id="NMC62668.1"/>
    </source>
</evidence>
<dbReference type="Proteomes" id="UP000524246">
    <property type="component" value="Unassembled WGS sequence"/>
</dbReference>
<feature type="transmembrane region" description="Helical" evidence="3">
    <location>
        <begin position="252"/>
        <end position="274"/>
    </location>
</feature>
<protein>
    <recommendedName>
        <fullName evidence="6">Glycosyltransferase RgtA/B/C/D-like domain-containing protein</fullName>
    </recommendedName>
</protein>
<feature type="transmembrane region" description="Helical" evidence="3">
    <location>
        <begin position="350"/>
        <end position="370"/>
    </location>
</feature>
<keyword evidence="3" id="KW-0812">Transmembrane</keyword>
<dbReference type="PANTHER" id="PTHR44227:SF3">
    <property type="entry name" value="PROTEIN O-MANNOSYL-TRANSFERASE TMTC4"/>
    <property type="match status" value="1"/>
</dbReference>
<feature type="transmembrane region" description="Helical" evidence="3">
    <location>
        <begin position="147"/>
        <end position="164"/>
    </location>
</feature>
<feature type="transmembrane region" description="Helical" evidence="3">
    <location>
        <begin position="12"/>
        <end position="37"/>
    </location>
</feature>
<name>A0A7X9IJ31_9DELT</name>
<dbReference type="InterPro" id="IPR052346">
    <property type="entry name" value="O-mannosyl-transferase_TMTC"/>
</dbReference>
<evidence type="ECO:0000256" key="3">
    <source>
        <dbReference type="SAM" id="Phobius"/>
    </source>
</evidence>
<dbReference type="PANTHER" id="PTHR44227">
    <property type="match status" value="1"/>
</dbReference>
<keyword evidence="2" id="KW-0802">TPR repeat</keyword>
<feature type="transmembrane region" description="Helical" evidence="3">
    <location>
        <begin position="92"/>
        <end position="111"/>
    </location>
</feature>
<dbReference type="Gene3D" id="1.25.40.10">
    <property type="entry name" value="Tetratricopeptide repeat domain"/>
    <property type="match status" value="1"/>
</dbReference>
<evidence type="ECO:0008006" key="6">
    <source>
        <dbReference type="Google" id="ProtNLM"/>
    </source>
</evidence>
<keyword evidence="3" id="KW-1133">Transmembrane helix</keyword>
<dbReference type="AlphaFoldDB" id="A0A7X9IJ31"/>
<feature type="transmembrane region" description="Helical" evidence="3">
    <location>
        <begin position="382"/>
        <end position="401"/>
    </location>
</feature>
<evidence type="ECO:0000313" key="5">
    <source>
        <dbReference type="Proteomes" id="UP000524246"/>
    </source>
</evidence>
<feature type="transmembrane region" description="Helical" evidence="3">
    <location>
        <begin position="219"/>
        <end position="240"/>
    </location>
</feature>
<sequence length="576" mass="66227">MKPLWPKDNAQNLSILVLMLLTLCTYSQLVLHPFFWIDDLTYISRNLMVKHGFNKESMVWAFSTLFYGNWCPITWIVHMLDVELFGLWAPGHHLSSLFLHLLNTFLIFMFLNKATSSFGKAFWVALLFALHPLHVEAVAWASSKKDLLSGFFGSLFLISYLRYTSNRSKQSYLLCLVLYLLGLASKSSLIPFAFILLVLDYWPLGRISFEELSNFKGRFWKLFIEKIPFLILSIIFALLTSSAQKLAGAHDLMPKLSVWKSLGNACFFVLSYILKTLWPFRALGFPYPYYNFDPLSLGLFALLLILILLYVLRFGVKYPWLFAGFFFFLLGIFPYLQLQQTGHQQMADRWMYLPVLGLFIALVWSFGSILEKHGKLLHLKWATFLFAGVLTVSCWMQVSYWKTPESLLRHTISLSSGNHMAYVYLSSGLEMENRVKEALEEAKKGWSIAPTFKTFERIIGSLNRAGQAAESIHYLRNTEYEDPVFTLLEKAQIYSILASYPDSREAYRKFFGSDPFEVCIETSKAGLELDKENSSFQTLIAAALMKLNKDSEAEIIFKRVLEVQPKRSENHANIAA</sequence>
<proteinExistence type="predicted"/>
<evidence type="ECO:0000256" key="2">
    <source>
        <dbReference type="ARBA" id="ARBA00022803"/>
    </source>
</evidence>
<keyword evidence="1" id="KW-0677">Repeat</keyword>
<organism evidence="4 5">
    <name type="scientific">SAR324 cluster bacterium</name>
    <dbReference type="NCBI Taxonomy" id="2024889"/>
    <lineage>
        <taxon>Bacteria</taxon>
        <taxon>Deltaproteobacteria</taxon>
        <taxon>SAR324 cluster</taxon>
    </lineage>
</organism>
<feature type="transmembrane region" description="Helical" evidence="3">
    <location>
        <begin position="176"/>
        <end position="199"/>
    </location>
</feature>
<dbReference type="SUPFAM" id="SSF48452">
    <property type="entry name" value="TPR-like"/>
    <property type="match status" value="1"/>
</dbReference>
<feature type="non-terminal residue" evidence="4">
    <location>
        <position position="576"/>
    </location>
</feature>
<dbReference type="InterPro" id="IPR011990">
    <property type="entry name" value="TPR-like_helical_dom_sf"/>
</dbReference>
<accession>A0A7X9IJ31</accession>
<evidence type="ECO:0000256" key="1">
    <source>
        <dbReference type="ARBA" id="ARBA00022737"/>
    </source>
</evidence>
<feature type="transmembrane region" description="Helical" evidence="3">
    <location>
        <begin position="58"/>
        <end position="80"/>
    </location>
</feature>
<keyword evidence="3" id="KW-0472">Membrane</keyword>
<comment type="caution">
    <text evidence="4">The sequence shown here is derived from an EMBL/GenBank/DDBJ whole genome shotgun (WGS) entry which is preliminary data.</text>
</comment>
<dbReference type="EMBL" id="JAAZON010000247">
    <property type="protein sequence ID" value="NMC62668.1"/>
    <property type="molecule type" value="Genomic_DNA"/>
</dbReference>
<feature type="transmembrane region" description="Helical" evidence="3">
    <location>
        <begin position="294"/>
        <end position="312"/>
    </location>
</feature>
<feature type="transmembrane region" description="Helical" evidence="3">
    <location>
        <begin position="319"/>
        <end position="338"/>
    </location>
</feature>